<evidence type="ECO:0000256" key="2">
    <source>
        <dbReference type="ARBA" id="ARBA00022475"/>
    </source>
</evidence>
<feature type="domain" description="ABC3 transporter permease C-terminal" evidence="8">
    <location>
        <begin position="314"/>
        <end position="398"/>
    </location>
</feature>
<feature type="transmembrane region" description="Helical" evidence="7">
    <location>
        <begin position="795"/>
        <end position="815"/>
    </location>
</feature>
<keyword evidence="4 7" id="KW-1133">Transmembrane helix</keyword>
<evidence type="ECO:0008006" key="11">
    <source>
        <dbReference type="Google" id="ProtNLM"/>
    </source>
</evidence>
<organism evidence="10">
    <name type="scientific">Knufia peltigerae</name>
    <dbReference type="NCBI Taxonomy" id="1002370"/>
    <lineage>
        <taxon>Eukaryota</taxon>
        <taxon>Fungi</taxon>
        <taxon>Dikarya</taxon>
        <taxon>Ascomycota</taxon>
        <taxon>Pezizomycotina</taxon>
        <taxon>Eurotiomycetes</taxon>
        <taxon>Chaetothyriomycetidae</taxon>
        <taxon>Chaetothyriales</taxon>
        <taxon>Trichomeriaceae</taxon>
        <taxon>Knufia</taxon>
    </lineage>
</organism>
<sequence>MFGYYFALARTRLLETKGMSAALILALGLGIGASMTMLTVVRTMTWDPLPGRSEHLYHPFIDALPTSYDVRPGMDPRVALTWVDAQNLLRQAPASHQTALASARLLVDAQRSVQIPFFTQGQYVTADAFVMFGIPVAQGRAWTREDDAAHARVVVLSQDLADRLGSEGLVGATVRLGGQAFRVVGVAGPWSPRPRFYTDLQQDVFKGREDFFIPIGVAAEMQMAVSSSVFSWSSDKPLNRLQDARTSWVQFWAELPDAASVEQYERFLGNYARTQQQAGRFDRTTAPRMVSLRDFLVEHRIIPNEVKLQLALCLGFLIVCLLNMSALIFARFIRRSHEISVRRALGARRQDVIYQLCTEALIIGGLGGAVGLIVAEAGLYLVRMQPEDYASLANMDLSMAALTVGLAPSGHADQGVRMSIAEVPLIVRALTRNRVIASILLVQVLVATACVTNLAFLLSERLGTLTYKTGLEEANLGVIETEYLGPAAANPAASIRTDLEAIRQQAGVEQVIAAESLPLAQHNWSAGFTNKPLKGNDISGIVEAEPTVYTASSPAAKVLGLTLVAGRDLSAGAFVPMEASADYAGLYKASEAVISQALADKLFPEGGAVGKFLYADAQHPIQVVGIVKTLSRPVLKTDADNDMSLILPLIPDGPRVMFAIRAADGRVADVIASSEAALSQRDANRTIARSTSFRELRADYFRHDQTMAIMFLSSGLALLVVTATGVYGLASFWVRKRYRQIGIRRALGARKSDILRYFLVENLILTATGSVVGTALAIGLNMAVARYYEVARIEAPFLAIGVLTVLLLGQAAAYVPARRAAKEAPVAILRSA</sequence>
<evidence type="ECO:0000313" key="10">
    <source>
        <dbReference type="EMBL" id="KAJ9631442.1"/>
    </source>
</evidence>
<dbReference type="Pfam" id="PF12704">
    <property type="entry name" value="MacB_PCD"/>
    <property type="match status" value="2"/>
</dbReference>
<comment type="subcellular location">
    <subcellularLocation>
        <location evidence="1">Cell membrane</location>
        <topology evidence="1">Multi-pass membrane protein</topology>
    </subcellularLocation>
</comment>
<dbReference type="PANTHER" id="PTHR30572:SF4">
    <property type="entry name" value="ABC TRANSPORTER PERMEASE YTRF"/>
    <property type="match status" value="1"/>
</dbReference>
<feature type="transmembrane region" description="Helical" evidence="7">
    <location>
        <begin position="353"/>
        <end position="375"/>
    </location>
</feature>
<dbReference type="AlphaFoldDB" id="A0AA39CV23"/>
<accession>A0AA39CV23</accession>
<feature type="transmembrane region" description="Helical" evidence="7">
    <location>
        <begin position="435"/>
        <end position="458"/>
    </location>
</feature>
<dbReference type="InterPro" id="IPR050250">
    <property type="entry name" value="Macrolide_Exporter_MacB"/>
</dbReference>
<comment type="caution">
    <text evidence="10">The sequence shown here is derived from an EMBL/GenBank/DDBJ whole genome shotgun (WGS) entry which is preliminary data.</text>
</comment>
<keyword evidence="3 7" id="KW-0812">Transmembrane</keyword>
<name>A0AA39CV23_9EURO</name>
<dbReference type="Pfam" id="PF02687">
    <property type="entry name" value="FtsX"/>
    <property type="match status" value="2"/>
</dbReference>
<gene>
    <name evidence="10" type="ORF">H2204_008169</name>
</gene>
<feature type="transmembrane region" description="Helical" evidence="7">
    <location>
        <begin position="20"/>
        <end position="41"/>
    </location>
</feature>
<dbReference type="GO" id="GO:0022857">
    <property type="term" value="F:transmembrane transporter activity"/>
    <property type="evidence" value="ECO:0007669"/>
    <property type="project" value="TreeGrafter"/>
</dbReference>
<feature type="domain" description="MacB-like periplasmic core" evidence="9">
    <location>
        <begin position="473"/>
        <end position="667"/>
    </location>
</feature>
<evidence type="ECO:0000256" key="6">
    <source>
        <dbReference type="ARBA" id="ARBA00038076"/>
    </source>
</evidence>
<proteinExistence type="inferred from homology"/>
<evidence type="ECO:0000256" key="4">
    <source>
        <dbReference type="ARBA" id="ARBA00022989"/>
    </source>
</evidence>
<keyword evidence="2" id="KW-1003">Cell membrane</keyword>
<feature type="domain" description="ABC3 transporter permease C-terminal" evidence="8">
    <location>
        <begin position="716"/>
        <end position="824"/>
    </location>
</feature>
<feature type="transmembrane region" description="Helical" evidence="7">
    <location>
        <begin position="707"/>
        <end position="734"/>
    </location>
</feature>
<feature type="domain" description="MacB-like periplasmic core" evidence="9">
    <location>
        <begin position="20"/>
        <end position="265"/>
    </location>
</feature>
<evidence type="ECO:0000256" key="1">
    <source>
        <dbReference type="ARBA" id="ARBA00004651"/>
    </source>
</evidence>
<evidence type="ECO:0000259" key="8">
    <source>
        <dbReference type="Pfam" id="PF02687"/>
    </source>
</evidence>
<keyword evidence="5 7" id="KW-0472">Membrane</keyword>
<dbReference type="EMBL" id="JAPDRN010000057">
    <property type="protein sequence ID" value="KAJ9631442.1"/>
    <property type="molecule type" value="Genomic_DNA"/>
</dbReference>
<protein>
    <recommendedName>
        <fullName evidence="11">ABC transporter permease</fullName>
    </recommendedName>
</protein>
<evidence type="ECO:0000256" key="5">
    <source>
        <dbReference type="ARBA" id="ARBA00023136"/>
    </source>
</evidence>
<dbReference type="InterPro" id="IPR025857">
    <property type="entry name" value="MacB_PCD"/>
</dbReference>
<feature type="transmembrane region" description="Helical" evidence="7">
    <location>
        <begin position="310"/>
        <end position="333"/>
    </location>
</feature>
<reference evidence="10" key="1">
    <citation type="submission" date="2022-10" db="EMBL/GenBank/DDBJ databases">
        <title>Culturing micro-colonial fungi from biological soil crusts in the Mojave desert and describing Neophaeococcomyces mojavensis, and introducing the new genera and species Taxawa tesnikishii.</title>
        <authorList>
            <person name="Kurbessoian T."/>
            <person name="Stajich J.E."/>
        </authorList>
    </citation>
    <scope>NUCLEOTIDE SEQUENCE</scope>
    <source>
        <strain evidence="10">TK_35</strain>
    </source>
</reference>
<evidence type="ECO:0000256" key="3">
    <source>
        <dbReference type="ARBA" id="ARBA00022692"/>
    </source>
</evidence>
<dbReference type="GO" id="GO:0005886">
    <property type="term" value="C:plasma membrane"/>
    <property type="evidence" value="ECO:0007669"/>
    <property type="project" value="UniProtKB-SubCell"/>
</dbReference>
<dbReference type="InterPro" id="IPR003838">
    <property type="entry name" value="ABC3_permease_C"/>
</dbReference>
<evidence type="ECO:0000256" key="7">
    <source>
        <dbReference type="SAM" id="Phobius"/>
    </source>
</evidence>
<feature type="transmembrane region" description="Helical" evidence="7">
    <location>
        <begin position="755"/>
        <end position="783"/>
    </location>
</feature>
<evidence type="ECO:0000259" key="9">
    <source>
        <dbReference type="Pfam" id="PF12704"/>
    </source>
</evidence>
<dbReference type="PANTHER" id="PTHR30572">
    <property type="entry name" value="MEMBRANE COMPONENT OF TRANSPORTER-RELATED"/>
    <property type="match status" value="1"/>
</dbReference>
<comment type="similarity">
    <text evidence="6">Belongs to the ABC-4 integral membrane protein family.</text>
</comment>